<comment type="caution">
    <text evidence="2">The sequence shown here is derived from an EMBL/GenBank/DDBJ whole genome shotgun (WGS) entry which is preliminary data.</text>
</comment>
<keyword evidence="3" id="KW-1185">Reference proteome</keyword>
<reference evidence="2 3" key="1">
    <citation type="submission" date="2024-02" db="EMBL/GenBank/DDBJ databases">
        <title>Chromosome-scale genome assembly of the rough periwinkle Littorina saxatilis.</title>
        <authorList>
            <person name="De Jode A."/>
            <person name="Faria R."/>
            <person name="Formenti G."/>
            <person name="Sims Y."/>
            <person name="Smith T.P."/>
            <person name="Tracey A."/>
            <person name="Wood J.M.D."/>
            <person name="Zagrodzka Z.B."/>
            <person name="Johannesson K."/>
            <person name="Butlin R.K."/>
            <person name="Leder E.H."/>
        </authorList>
    </citation>
    <scope>NUCLEOTIDE SEQUENCE [LARGE SCALE GENOMIC DNA]</scope>
    <source>
        <strain evidence="2">Snail1</strain>
        <tissue evidence="2">Muscle</tissue>
    </source>
</reference>
<feature type="region of interest" description="Disordered" evidence="1">
    <location>
        <begin position="41"/>
        <end position="135"/>
    </location>
</feature>
<evidence type="ECO:0000256" key="1">
    <source>
        <dbReference type="SAM" id="MobiDB-lite"/>
    </source>
</evidence>
<gene>
    <name evidence="2" type="ORF">V1264_004047</name>
</gene>
<dbReference type="InterPro" id="IPR040246">
    <property type="entry name" value="C16orf87-like"/>
</dbReference>
<name>A0AAN9G6D7_9CAEN</name>
<feature type="compositionally biased region" description="Basic and acidic residues" evidence="1">
    <location>
        <begin position="60"/>
        <end position="69"/>
    </location>
</feature>
<organism evidence="2 3">
    <name type="scientific">Littorina saxatilis</name>
    <dbReference type="NCBI Taxonomy" id="31220"/>
    <lineage>
        <taxon>Eukaryota</taxon>
        <taxon>Metazoa</taxon>
        <taxon>Spiralia</taxon>
        <taxon>Lophotrochozoa</taxon>
        <taxon>Mollusca</taxon>
        <taxon>Gastropoda</taxon>
        <taxon>Caenogastropoda</taxon>
        <taxon>Littorinimorpha</taxon>
        <taxon>Littorinoidea</taxon>
        <taxon>Littorinidae</taxon>
        <taxon>Littorina</taxon>
    </lineage>
</organism>
<dbReference type="AlphaFoldDB" id="A0AAN9G6D7"/>
<proteinExistence type="predicted"/>
<protein>
    <submittedName>
        <fullName evidence="2">Uncharacterized protein</fullName>
    </submittedName>
</protein>
<evidence type="ECO:0000313" key="2">
    <source>
        <dbReference type="EMBL" id="KAK7097006.1"/>
    </source>
</evidence>
<sequence length="168" mass="19873">MKRQNSRNATRKKVDRTVTKKCPTCSQECPVARKSCQCGYHFPTRTRNVQPKAEQSTSPKAEDPELTESKRRRFRTKRMRPDFFNPLDMEYSSRRKVKVPEVKKKRGRPKGSLNKPNKPKPELERKPTPTLEDENMFANLPSEKMLQFNIILQELNHKFVRQNFKPQE</sequence>
<evidence type="ECO:0000313" key="3">
    <source>
        <dbReference type="Proteomes" id="UP001374579"/>
    </source>
</evidence>
<dbReference type="Proteomes" id="UP001374579">
    <property type="component" value="Unassembled WGS sequence"/>
</dbReference>
<dbReference type="EMBL" id="JBAMIC010000013">
    <property type="protein sequence ID" value="KAK7097006.1"/>
    <property type="molecule type" value="Genomic_DNA"/>
</dbReference>
<feature type="compositionally biased region" description="Polar residues" evidence="1">
    <location>
        <begin position="45"/>
        <end position="59"/>
    </location>
</feature>
<dbReference type="PANTHER" id="PTHR31101">
    <property type="entry name" value="UPF0547 PROTEIN C16ORF87"/>
    <property type="match status" value="1"/>
</dbReference>
<accession>A0AAN9G6D7</accession>